<dbReference type="AlphaFoldDB" id="A0A0K1QD20"/>
<keyword evidence="2" id="KW-1185">Reference proteome</keyword>
<dbReference type="EMBL" id="CP012333">
    <property type="protein sequence ID" value="AKV03681.1"/>
    <property type="molecule type" value="Genomic_DNA"/>
</dbReference>
<dbReference type="KEGG" id="llu:AKJ09_10344"/>
<sequence>MNGSRRILGLAMTFGVAVSLLGGCKSLLKKAQQDAGAVAEEESVADAATVTVTGSGAKNEKDVLRYAKEEKLADEHATIGKDGGVAVKTFPGNGIEVATLAKGTAVVKVAKYFSTGVLITFDDPAGGGKLMGWVPPEVFTAAPVAVATQAPTPNTVAPTTPKAATVDAGAVTDAGVSKDAGAADAGKTATVDAGASPASPASPGASVLVSQPDAAGKCPTGFALIGPLCRRPCTKDTECPRTTVCLATAGATKKSCQVK</sequence>
<reference evidence="1 2" key="1">
    <citation type="submission" date="2015-08" db="EMBL/GenBank/DDBJ databases">
        <authorList>
            <person name="Babu N.S."/>
            <person name="Beckwith C.J."/>
            <person name="Beseler K.G."/>
            <person name="Brison A."/>
            <person name="Carone J.V."/>
            <person name="Caskin T.P."/>
            <person name="Diamond M."/>
            <person name="Durham M.E."/>
            <person name="Foxe J.M."/>
            <person name="Go M."/>
            <person name="Henderson B.A."/>
            <person name="Jones I.B."/>
            <person name="McGettigan J.A."/>
            <person name="Micheletti S.J."/>
            <person name="Nasrallah M.E."/>
            <person name="Ortiz D."/>
            <person name="Piller C.R."/>
            <person name="Privatt S.R."/>
            <person name="Schneider S.L."/>
            <person name="Sharp S."/>
            <person name="Smith T.C."/>
            <person name="Stanton J.D."/>
            <person name="Ullery H.E."/>
            <person name="Wilson R.J."/>
            <person name="Serrano M.G."/>
            <person name="Buck G."/>
            <person name="Lee V."/>
            <person name="Wang Y."/>
            <person name="Carvalho R."/>
            <person name="Voegtly L."/>
            <person name="Shi R."/>
            <person name="Duckworth R."/>
            <person name="Johnson A."/>
            <person name="Loviza R."/>
            <person name="Walstead R."/>
            <person name="Shah Z."/>
            <person name="Kiflezghi M."/>
            <person name="Wade K."/>
            <person name="Ball S.L."/>
            <person name="Bradley K.W."/>
            <person name="Asai D.J."/>
            <person name="Bowman C.A."/>
            <person name="Russell D.A."/>
            <person name="Pope W.H."/>
            <person name="Jacobs-Sera D."/>
            <person name="Hendrix R.W."/>
            <person name="Hatfull G.F."/>
        </authorList>
    </citation>
    <scope>NUCLEOTIDE SEQUENCE [LARGE SCALE GENOMIC DNA]</scope>
    <source>
        <strain evidence="1 2">DSM 27648</strain>
    </source>
</reference>
<proteinExistence type="predicted"/>
<evidence type="ECO:0000313" key="2">
    <source>
        <dbReference type="Proteomes" id="UP000064967"/>
    </source>
</evidence>
<organism evidence="1 2">
    <name type="scientific">Labilithrix luteola</name>
    <dbReference type="NCBI Taxonomy" id="1391654"/>
    <lineage>
        <taxon>Bacteria</taxon>
        <taxon>Pseudomonadati</taxon>
        <taxon>Myxococcota</taxon>
        <taxon>Polyangia</taxon>
        <taxon>Polyangiales</taxon>
        <taxon>Labilitrichaceae</taxon>
        <taxon>Labilithrix</taxon>
    </lineage>
</organism>
<protein>
    <recommendedName>
        <fullName evidence="3">Lipoprotein</fullName>
    </recommendedName>
</protein>
<dbReference type="Proteomes" id="UP000064967">
    <property type="component" value="Chromosome"/>
</dbReference>
<accession>A0A0K1QD20</accession>
<gene>
    <name evidence="1" type="ORF">AKJ09_10344</name>
</gene>
<name>A0A0K1QD20_9BACT</name>
<dbReference type="RefSeq" id="WP_146654411.1">
    <property type="nucleotide sequence ID" value="NZ_CP012333.1"/>
</dbReference>
<dbReference type="STRING" id="1391654.AKJ09_10344"/>
<evidence type="ECO:0000313" key="1">
    <source>
        <dbReference type="EMBL" id="AKV03681.1"/>
    </source>
</evidence>
<dbReference type="PROSITE" id="PS51257">
    <property type="entry name" value="PROKAR_LIPOPROTEIN"/>
    <property type="match status" value="1"/>
</dbReference>
<evidence type="ECO:0008006" key="3">
    <source>
        <dbReference type="Google" id="ProtNLM"/>
    </source>
</evidence>